<gene>
    <name evidence="2" type="ORF">CO172_00425</name>
</gene>
<dbReference type="GO" id="GO:0006950">
    <property type="term" value="P:response to stress"/>
    <property type="evidence" value="ECO:0007669"/>
    <property type="project" value="UniProtKB-ARBA"/>
</dbReference>
<proteinExistence type="predicted"/>
<sequence length="409" mass="46232">MEVSMHRLVFLLFLILSNVVFAGEKGGEVTLLHFGASWCPECIRMETGFFDDKSNQDVVLGRFASVRHLDADSWDDAQTFADFHVPAIPYLVAVADDGKTVDVLLGYPGRDALRQWLINVSRGEPGNIFPSGRIFWPMRRAEAALVWAMQGTPTKASQYISWSWPGSVRLAAELQIAKIRHHEETTKRLAEKILRKSIGPWTDLALSVCPDRYSIVLERSLDRLDTDQKLELISTAISGAKQAKDEQAVRRLAEEMGISILRAEVEEMTEPTGLLKLRLQQLAKYYRFVSNVDEEGLIHGELYRLYPRDADVFLNRAVFIRNNGGDLKIAENWASYGLELTRFKGDLYLRGSCTLAKILYLQSRPEEAREVLDQALRLAPLPVEGSNFTSGHWQGVIRGYMENPETMAK</sequence>
<organism evidence="2 3">
    <name type="scientific">Candidatus Uhrbacteria bacterium CG_4_9_14_3_um_filter_36_7</name>
    <dbReference type="NCBI Taxonomy" id="1975033"/>
    <lineage>
        <taxon>Bacteria</taxon>
        <taxon>Candidatus Uhriibacteriota</taxon>
    </lineage>
</organism>
<dbReference type="InterPro" id="IPR036249">
    <property type="entry name" value="Thioredoxin-like_sf"/>
</dbReference>
<dbReference type="AlphaFoldDB" id="A0A2M7XIU3"/>
<dbReference type="CDD" id="cd02947">
    <property type="entry name" value="TRX_family"/>
    <property type="match status" value="1"/>
</dbReference>
<dbReference type="PROSITE" id="PS51352">
    <property type="entry name" value="THIOREDOXIN_2"/>
    <property type="match status" value="1"/>
</dbReference>
<dbReference type="Gene3D" id="1.25.40.10">
    <property type="entry name" value="Tetratricopeptide repeat domain"/>
    <property type="match status" value="1"/>
</dbReference>
<comment type="caution">
    <text evidence="2">The sequence shown here is derived from an EMBL/GenBank/DDBJ whole genome shotgun (WGS) entry which is preliminary data.</text>
</comment>
<evidence type="ECO:0000313" key="2">
    <source>
        <dbReference type="EMBL" id="PJA47710.1"/>
    </source>
</evidence>
<protein>
    <recommendedName>
        <fullName evidence="1">Thioredoxin domain-containing protein</fullName>
    </recommendedName>
</protein>
<dbReference type="Pfam" id="PF13899">
    <property type="entry name" value="Thioredoxin_7"/>
    <property type="match status" value="1"/>
</dbReference>
<dbReference type="EMBL" id="PFWS01000005">
    <property type="protein sequence ID" value="PJA47710.1"/>
    <property type="molecule type" value="Genomic_DNA"/>
</dbReference>
<feature type="domain" description="Thioredoxin" evidence="1">
    <location>
        <begin position="1"/>
        <end position="122"/>
    </location>
</feature>
<reference evidence="3" key="1">
    <citation type="submission" date="2017-09" db="EMBL/GenBank/DDBJ databases">
        <title>Depth-based differentiation of microbial function through sediment-hosted aquifers and enrichment of novel symbionts in the deep terrestrial subsurface.</title>
        <authorList>
            <person name="Probst A.J."/>
            <person name="Ladd B."/>
            <person name="Jarett J.K."/>
            <person name="Geller-Mcgrath D.E."/>
            <person name="Sieber C.M.K."/>
            <person name="Emerson J.B."/>
            <person name="Anantharaman K."/>
            <person name="Thomas B.C."/>
            <person name="Malmstrom R."/>
            <person name="Stieglmeier M."/>
            <person name="Klingl A."/>
            <person name="Woyke T."/>
            <person name="Ryan C.M."/>
            <person name="Banfield J.F."/>
        </authorList>
    </citation>
    <scope>NUCLEOTIDE SEQUENCE [LARGE SCALE GENOMIC DNA]</scope>
</reference>
<dbReference type="Gene3D" id="3.40.30.10">
    <property type="entry name" value="Glutaredoxin"/>
    <property type="match status" value="1"/>
</dbReference>
<dbReference type="InterPro" id="IPR011990">
    <property type="entry name" value="TPR-like_helical_dom_sf"/>
</dbReference>
<dbReference type="InterPro" id="IPR013766">
    <property type="entry name" value="Thioredoxin_domain"/>
</dbReference>
<evidence type="ECO:0000259" key="1">
    <source>
        <dbReference type="PROSITE" id="PS51352"/>
    </source>
</evidence>
<dbReference type="SUPFAM" id="SSF48452">
    <property type="entry name" value="TPR-like"/>
    <property type="match status" value="1"/>
</dbReference>
<accession>A0A2M7XIU3</accession>
<evidence type="ECO:0000313" key="3">
    <source>
        <dbReference type="Proteomes" id="UP000229749"/>
    </source>
</evidence>
<dbReference type="Proteomes" id="UP000229749">
    <property type="component" value="Unassembled WGS sequence"/>
</dbReference>
<dbReference type="SUPFAM" id="SSF52833">
    <property type="entry name" value="Thioredoxin-like"/>
    <property type="match status" value="1"/>
</dbReference>
<name>A0A2M7XIU3_9BACT</name>